<protein>
    <submittedName>
        <fullName evidence="1">Uncharacterized protein</fullName>
    </submittedName>
</protein>
<keyword evidence="2" id="KW-1185">Reference proteome</keyword>
<organism evidence="1 2">
    <name type="scientific">Streptomyces netropsis</name>
    <name type="common">Streptoverticillium netropsis</name>
    <dbReference type="NCBI Taxonomy" id="55404"/>
    <lineage>
        <taxon>Bacteria</taxon>
        <taxon>Bacillati</taxon>
        <taxon>Actinomycetota</taxon>
        <taxon>Actinomycetes</taxon>
        <taxon>Kitasatosporales</taxon>
        <taxon>Streptomycetaceae</taxon>
        <taxon>Streptomyces</taxon>
    </lineage>
</organism>
<dbReference type="EMBL" id="JACHJG010000002">
    <property type="protein sequence ID" value="MBB4885004.1"/>
    <property type="molecule type" value="Genomic_DNA"/>
</dbReference>
<dbReference type="RefSeq" id="WP_184731212.1">
    <property type="nucleotide sequence ID" value="NZ_BMRW01000006.1"/>
</dbReference>
<dbReference type="Proteomes" id="UP000556436">
    <property type="component" value="Unassembled WGS sequence"/>
</dbReference>
<reference evidence="1 2" key="1">
    <citation type="submission" date="2020-08" db="EMBL/GenBank/DDBJ databases">
        <title>Genomic Encyclopedia of Type Strains, Phase III (KMG-III): the genomes of soil and plant-associated and newly described type strains.</title>
        <authorList>
            <person name="Whitman W."/>
        </authorList>
    </citation>
    <scope>NUCLEOTIDE SEQUENCE [LARGE SCALE GENOMIC DNA]</scope>
    <source>
        <strain evidence="1 2">CECT 3265</strain>
    </source>
</reference>
<dbReference type="AlphaFoldDB" id="A0A7W7PCG6"/>
<sequence>MFEIRVICTEPDAPEIAKALNAAFTTSTVRQRTRDGRRVRLYVTADHRPDTTPSTAEEPYADAPPIVAEMADVLTLALRLHQGDRYRPASDGYAPVIDREYRLRKAVLLDRVALSEGEPWAPEVGADAEWVAEEAAVTFTSADHLDGFGAGPMPPEVAYQQGAYREYVRQEYAAWRRHGHDRLWHCTCDEVTEGPCPAHPKPDF</sequence>
<evidence type="ECO:0000313" key="2">
    <source>
        <dbReference type="Proteomes" id="UP000556436"/>
    </source>
</evidence>
<proteinExistence type="predicted"/>
<gene>
    <name evidence="1" type="ORF">FHS38_001032</name>
</gene>
<name>A0A7W7PCG6_STRNE</name>
<accession>A0A7W7PCG6</accession>
<evidence type="ECO:0000313" key="1">
    <source>
        <dbReference type="EMBL" id="MBB4885004.1"/>
    </source>
</evidence>
<comment type="caution">
    <text evidence="1">The sequence shown here is derived from an EMBL/GenBank/DDBJ whole genome shotgun (WGS) entry which is preliminary data.</text>
</comment>